<dbReference type="GO" id="GO:0009534">
    <property type="term" value="C:chloroplast thylakoid"/>
    <property type="evidence" value="ECO:0007669"/>
    <property type="project" value="UniProtKB-ARBA"/>
</dbReference>
<dbReference type="HAMAP" id="MF_00444">
    <property type="entry name" value="ClpP"/>
    <property type="match status" value="1"/>
</dbReference>
<dbReference type="GO" id="GO:0004252">
    <property type="term" value="F:serine-type endopeptidase activity"/>
    <property type="evidence" value="ECO:0007669"/>
    <property type="project" value="UniProtKB-EC"/>
</dbReference>
<dbReference type="FunFam" id="3.90.226.10:FF:000001">
    <property type="entry name" value="ATP-dependent Clp protease proteolytic subunit"/>
    <property type="match status" value="1"/>
</dbReference>
<dbReference type="InterPro" id="IPR001907">
    <property type="entry name" value="ClpP"/>
</dbReference>
<comment type="similarity">
    <text evidence="1 8">Belongs to the peptidase S14 family.</text>
</comment>
<keyword evidence="3 7" id="KW-0378">Hydrolase</keyword>
<dbReference type="Pfam" id="PF00574">
    <property type="entry name" value="CLP_protease"/>
    <property type="match status" value="1"/>
</dbReference>
<proteinExistence type="inferred from homology"/>
<protein>
    <recommendedName>
        <fullName evidence="8">ATP-dependent Clp protease proteolytic subunit</fullName>
        <ecNumber evidence="7">3.4.21.92</ecNumber>
    </recommendedName>
</protein>
<gene>
    <name evidence="9" type="primary">CLPP</name>
    <name evidence="10" type="ORF">TSPGSL018_13687</name>
    <name evidence="9" type="ORF">TSPGSL018_27488</name>
</gene>
<evidence type="ECO:0000256" key="1">
    <source>
        <dbReference type="ARBA" id="ARBA00007039"/>
    </source>
</evidence>
<accession>A0A061QRA7</accession>
<evidence type="ECO:0000313" key="10">
    <source>
        <dbReference type="EMBL" id="JAC66423.1"/>
    </source>
</evidence>
<dbReference type="SUPFAM" id="SSF52096">
    <property type="entry name" value="ClpP/crotonase"/>
    <property type="match status" value="1"/>
</dbReference>
<dbReference type="EMBL" id="GBEZ01026201">
    <property type="protein sequence ID" value="JAC60985.1"/>
    <property type="molecule type" value="Transcribed_RNA"/>
</dbReference>
<dbReference type="GO" id="GO:0004176">
    <property type="term" value="F:ATP-dependent peptidase activity"/>
    <property type="evidence" value="ECO:0007669"/>
    <property type="project" value="InterPro"/>
</dbReference>
<evidence type="ECO:0000256" key="5">
    <source>
        <dbReference type="PROSITE-ProRule" id="PRU10085"/>
    </source>
</evidence>
<dbReference type="InterPro" id="IPR018215">
    <property type="entry name" value="ClpP_Ser_AS"/>
</dbReference>
<keyword evidence="4 7" id="KW-0720">Serine protease</keyword>
<dbReference type="AlphaFoldDB" id="A0A061QRA7"/>
<dbReference type="PANTHER" id="PTHR10381:SF11">
    <property type="entry name" value="ATP-DEPENDENT CLP PROTEASE PROTEOLYTIC SUBUNIT, MITOCHONDRIAL"/>
    <property type="match status" value="1"/>
</dbReference>
<dbReference type="InterPro" id="IPR023562">
    <property type="entry name" value="ClpP/TepA"/>
</dbReference>
<evidence type="ECO:0000313" key="9">
    <source>
        <dbReference type="EMBL" id="JAC60985.1"/>
    </source>
</evidence>
<dbReference type="PRINTS" id="PR00127">
    <property type="entry name" value="CLPPROTEASEP"/>
</dbReference>
<dbReference type="GO" id="GO:0006515">
    <property type="term" value="P:protein quality control for misfolded or incompletely synthesized proteins"/>
    <property type="evidence" value="ECO:0007669"/>
    <property type="project" value="TreeGrafter"/>
</dbReference>
<keyword evidence="2 7" id="KW-0645">Protease</keyword>
<feature type="active site" evidence="5">
    <location>
        <position position="133"/>
    </location>
</feature>
<reference evidence="9" key="1">
    <citation type="submission" date="2014-05" db="EMBL/GenBank/DDBJ databases">
        <title>The transcriptome of the halophilic microalga Tetraselmis sp. GSL018 isolated from the Great Salt Lake, Utah.</title>
        <authorList>
            <person name="Jinkerson R.E."/>
            <person name="D'Adamo S."/>
            <person name="Posewitz M.C."/>
        </authorList>
    </citation>
    <scope>NUCLEOTIDE SEQUENCE</scope>
    <source>
        <strain evidence="9">GSL018</strain>
    </source>
</reference>
<evidence type="ECO:0000256" key="2">
    <source>
        <dbReference type="ARBA" id="ARBA00022670"/>
    </source>
</evidence>
<dbReference type="InterPro" id="IPR029045">
    <property type="entry name" value="ClpP/crotonase-like_dom_sf"/>
</dbReference>
<dbReference type="PANTHER" id="PTHR10381">
    <property type="entry name" value="ATP-DEPENDENT CLP PROTEASE PROTEOLYTIC SUBUNIT"/>
    <property type="match status" value="1"/>
</dbReference>
<dbReference type="GO" id="GO:0051117">
    <property type="term" value="F:ATPase binding"/>
    <property type="evidence" value="ECO:0007669"/>
    <property type="project" value="TreeGrafter"/>
</dbReference>
<dbReference type="GO" id="GO:0009840">
    <property type="term" value="C:chloroplastic endopeptidase Clp complex"/>
    <property type="evidence" value="ECO:0007669"/>
    <property type="project" value="UniProtKB-ARBA"/>
</dbReference>
<sequence>MSAGLLWKVAERAVSAGQVCSSVLQSRMQSSAARGLGLIPMVVESTSRGERAFDIYSRLLRERIICLNGPIDDHTSASIVAQLLYLESENPNKQINLYINSPGGVVSSGLAIYDTIQYIKSPVSTICMGQACSMASLLLASGASGKRQALPNARVMLHQPSGGAQGQASDLVIHAEEILKLRRRLEELYVKHTGQEPKRIGDSLERDYFMSADEAKEFGIVDAVIESREAAAGDGGP</sequence>
<evidence type="ECO:0000256" key="7">
    <source>
        <dbReference type="RuleBase" id="RU000549"/>
    </source>
</evidence>
<dbReference type="Gene3D" id="3.90.226.10">
    <property type="entry name" value="2-enoyl-CoA Hydratase, Chain A, domain 1"/>
    <property type="match status" value="1"/>
</dbReference>
<evidence type="ECO:0000256" key="3">
    <source>
        <dbReference type="ARBA" id="ARBA00022801"/>
    </source>
</evidence>
<dbReference type="NCBIfam" id="NF009205">
    <property type="entry name" value="PRK12553.1"/>
    <property type="match status" value="1"/>
</dbReference>
<dbReference type="PROSITE" id="PS00382">
    <property type="entry name" value="CLP_PROTEASE_HIS"/>
    <property type="match status" value="1"/>
</dbReference>
<feature type="active site" evidence="6">
    <location>
        <position position="158"/>
    </location>
</feature>
<dbReference type="PROSITE" id="PS00381">
    <property type="entry name" value="CLP_PROTEASE_SER"/>
    <property type="match status" value="1"/>
</dbReference>
<evidence type="ECO:0000256" key="8">
    <source>
        <dbReference type="RuleBase" id="RU003567"/>
    </source>
</evidence>
<name>A0A061QRA7_9CHLO</name>
<dbReference type="EMBL" id="GBEZ01020223">
    <property type="protein sequence ID" value="JAC66423.1"/>
    <property type="molecule type" value="Transcribed_RNA"/>
</dbReference>
<organism evidence="9">
    <name type="scientific">Tetraselmis sp. GSL018</name>
    <dbReference type="NCBI Taxonomy" id="582737"/>
    <lineage>
        <taxon>Eukaryota</taxon>
        <taxon>Viridiplantae</taxon>
        <taxon>Chlorophyta</taxon>
        <taxon>core chlorophytes</taxon>
        <taxon>Chlorodendrophyceae</taxon>
        <taxon>Chlorodendrales</taxon>
        <taxon>Chlorodendraceae</taxon>
        <taxon>Tetraselmis</taxon>
    </lineage>
</organism>
<dbReference type="NCBIfam" id="NF001368">
    <property type="entry name" value="PRK00277.1"/>
    <property type="match status" value="1"/>
</dbReference>
<dbReference type="EC" id="3.4.21.92" evidence="7"/>
<evidence type="ECO:0000256" key="6">
    <source>
        <dbReference type="PROSITE-ProRule" id="PRU10086"/>
    </source>
</evidence>
<dbReference type="CDD" id="cd07017">
    <property type="entry name" value="S14_ClpP_2"/>
    <property type="match status" value="1"/>
</dbReference>
<dbReference type="InterPro" id="IPR033135">
    <property type="entry name" value="ClpP_His_AS"/>
</dbReference>
<evidence type="ECO:0000256" key="4">
    <source>
        <dbReference type="ARBA" id="ARBA00022825"/>
    </source>
</evidence>